<dbReference type="InterPro" id="IPR032466">
    <property type="entry name" value="Metal_Hydrolase"/>
</dbReference>
<feature type="signal peptide" evidence="1">
    <location>
        <begin position="1"/>
        <end position="22"/>
    </location>
</feature>
<protein>
    <submittedName>
        <fullName evidence="3">Amidohydrolase family protein</fullName>
    </submittedName>
</protein>
<dbReference type="RefSeq" id="WP_114793103.1">
    <property type="nucleotide sequence ID" value="NZ_CP139960.1"/>
</dbReference>
<dbReference type="InterPro" id="IPR051781">
    <property type="entry name" value="Metallo-dep_Hydrolase"/>
</dbReference>
<dbReference type="EMBL" id="CP139960">
    <property type="protein sequence ID" value="WQD39049.1"/>
    <property type="molecule type" value="Genomic_DNA"/>
</dbReference>
<evidence type="ECO:0000313" key="3">
    <source>
        <dbReference type="EMBL" id="WQD39049.1"/>
    </source>
</evidence>
<dbReference type="InterPro" id="IPR011059">
    <property type="entry name" value="Metal-dep_hydrolase_composite"/>
</dbReference>
<sequence>MMKNSPAHLWLLLLVMLLHSCGDNPQKNNTTGDVLLLEQVRLIDGNGGTPVEDTKLLIKDGKITAIGSDITDENATVINLEGKTIMPALISAHSHIGTLKGTTTKAENYTEGNILAQLKKYESYGVLQIMAMGTDRPLLFETGLRDRSLKGEIPGARIHSAGYGFGTPNGAPPLGFAMDKVFRPATAAQVVLQVDSLAQLKPDMVKIWVDDFNGKYAAKMQPEIYKAIIQEAHKKNLPVAAHVYYLNDLKQLVADGVDIIAHSVRSDVIDDSTITQMKAKQVIYIPTLSLDEYAYIYGQQPEWINNEFFKRSLEPGVYEMITAEKYRNDLKNAPNYASNMKAFETAKQNLLQLFKAGVLIAMGTDSGATPVRAQGFSEHLELQLMTEAGLTPLEAITVATKNAATALKIQQQYGTLEPAKVADLVILNSDPSKDIKNTREIFAVYKNGKEVSKGPLP</sequence>
<gene>
    <name evidence="3" type="ORF">U0035_02665</name>
</gene>
<dbReference type="SUPFAM" id="SSF51338">
    <property type="entry name" value="Composite domain of metallo-dependent hydrolases"/>
    <property type="match status" value="1"/>
</dbReference>
<dbReference type="Pfam" id="PF01979">
    <property type="entry name" value="Amidohydro_1"/>
    <property type="match status" value="1"/>
</dbReference>
<evidence type="ECO:0000313" key="4">
    <source>
        <dbReference type="Proteomes" id="UP001325680"/>
    </source>
</evidence>
<dbReference type="Gene3D" id="3.20.20.140">
    <property type="entry name" value="Metal-dependent hydrolases"/>
    <property type="match status" value="1"/>
</dbReference>
<dbReference type="InterPro" id="IPR006680">
    <property type="entry name" value="Amidohydro-rel"/>
</dbReference>
<feature type="chain" id="PRO_5046920863" evidence="1">
    <location>
        <begin position="23"/>
        <end position="457"/>
    </location>
</feature>
<dbReference type="Proteomes" id="UP001325680">
    <property type="component" value="Chromosome"/>
</dbReference>
<dbReference type="SUPFAM" id="SSF51556">
    <property type="entry name" value="Metallo-dependent hydrolases"/>
    <property type="match status" value="1"/>
</dbReference>
<accession>A0ABZ0W8P7</accession>
<evidence type="ECO:0000259" key="2">
    <source>
        <dbReference type="Pfam" id="PF01979"/>
    </source>
</evidence>
<dbReference type="PANTHER" id="PTHR43135">
    <property type="entry name" value="ALPHA-D-RIBOSE 1-METHYLPHOSPHONATE 5-TRIPHOSPHATE DIPHOSPHATASE"/>
    <property type="match status" value="1"/>
</dbReference>
<name>A0ABZ0W8P7_9BACT</name>
<keyword evidence="4" id="KW-1185">Reference proteome</keyword>
<evidence type="ECO:0000256" key="1">
    <source>
        <dbReference type="SAM" id="SignalP"/>
    </source>
</evidence>
<feature type="domain" description="Amidohydrolase-related" evidence="2">
    <location>
        <begin position="84"/>
        <end position="451"/>
    </location>
</feature>
<dbReference type="Gene3D" id="2.30.40.10">
    <property type="entry name" value="Urease, subunit C, domain 1"/>
    <property type="match status" value="1"/>
</dbReference>
<organism evidence="3 4">
    <name type="scientific">Niabella yanshanensis</name>
    <dbReference type="NCBI Taxonomy" id="577386"/>
    <lineage>
        <taxon>Bacteria</taxon>
        <taxon>Pseudomonadati</taxon>
        <taxon>Bacteroidota</taxon>
        <taxon>Chitinophagia</taxon>
        <taxon>Chitinophagales</taxon>
        <taxon>Chitinophagaceae</taxon>
        <taxon>Niabella</taxon>
    </lineage>
</organism>
<reference evidence="3 4" key="1">
    <citation type="submission" date="2023-12" db="EMBL/GenBank/DDBJ databases">
        <title>Genome sequencing and assembly of bacterial species from a model synthetic community.</title>
        <authorList>
            <person name="Hogle S.L."/>
        </authorList>
    </citation>
    <scope>NUCLEOTIDE SEQUENCE [LARGE SCALE GENOMIC DNA]</scope>
    <source>
        <strain evidence="3 4">HAMBI_3031</strain>
    </source>
</reference>
<proteinExistence type="predicted"/>
<dbReference type="PANTHER" id="PTHR43135:SF3">
    <property type="entry name" value="ALPHA-D-RIBOSE 1-METHYLPHOSPHONATE 5-TRIPHOSPHATE DIPHOSPHATASE"/>
    <property type="match status" value="1"/>
</dbReference>
<keyword evidence="1" id="KW-0732">Signal</keyword>